<sequence length="339" mass="37724">MPFDAVLISDVSIDEFLKVDDALVMCDLKEHECKVCFDYADKIPVSEYRASLGGNSANVATGMAKLGLNVAVYSEIGKDTNGERFSRELKERGVDTSFLMKSLNQTDIHSIIVYKGERTIFSYHGSKNYTIQDWGEPKWLYYSSLPKQFEPFQQQLVDYLGTYPKILTAFNPGVYHFKAGYKAYAPFLQITDLLFVNREEAVKIIEQSNAGARRPQEISAKRDFGGHDARKTLHQNLQKLGPKMTVITDAENGASVSRGEDFFEAGVYKINKPVVDKTGAGDAFASGFLSALIHGKDIRTALTWGLKNSSACIREIGSMNGLLDLKQIDKVLTSSITRI</sequence>
<evidence type="ECO:0000256" key="1">
    <source>
        <dbReference type="ARBA" id="ARBA00010688"/>
    </source>
</evidence>
<dbReference type="GO" id="GO:0016301">
    <property type="term" value="F:kinase activity"/>
    <property type="evidence" value="ECO:0007669"/>
    <property type="project" value="UniProtKB-KW"/>
</dbReference>
<feature type="domain" description="Carbohydrate kinase PfkB" evidence="4">
    <location>
        <begin position="17"/>
        <end position="321"/>
    </location>
</feature>
<dbReference type="Gene3D" id="3.40.1190.20">
    <property type="match status" value="1"/>
</dbReference>
<organism evidence="5 6">
    <name type="scientific">candidate division WWE3 bacterium CG08_land_8_20_14_0_20_41_10</name>
    <dbReference type="NCBI Taxonomy" id="1975085"/>
    <lineage>
        <taxon>Bacteria</taxon>
        <taxon>Katanobacteria</taxon>
    </lineage>
</organism>
<dbReference type="PANTHER" id="PTHR43320">
    <property type="entry name" value="SUGAR KINASE"/>
    <property type="match status" value="1"/>
</dbReference>
<dbReference type="InterPro" id="IPR011611">
    <property type="entry name" value="PfkB_dom"/>
</dbReference>
<dbReference type="EMBL" id="PEYU01000080">
    <property type="protein sequence ID" value="PIS22124.1"/>
    <property type="molecule type" value="Genomic_DNA"/>
</dbReference>
<dbReference type="Pfam" id="PF00294">
    <property type="entry name" value="PfkB"/>
    <property type="match status" value="1"/>
</dbReference>
<comment type="caution">
    <text evidence="5">The sequence shown here is derived from an EMBL/GenBank/DDBJ whole genome shotgun (WGS) entry which is preliminary data.</text>
</comment>
<keyword evidence="2" id="KW-0808">Transferase</keyword>
<reference evidence="6" key="1">
    <citation type="submission" date="2017-09" db="EMBL/GenBank/DDBJ databases">
        <title>Depth-based differentiation of microbial function through sediment-hosted aquifers and enrichment of novel symbionts in the deep terrestrial subsurface.</title>
        <authorList>
            <person name="Probst A.J."/>
            <person name="Ladd B."/>
            <person name="Jarett J.K."/>
            <person name="Geller-Mcgrath D.E."/>
            <person name="Sieber C.M.K."/>
            <person name="Emerson J.B."/>
            <person name="Anantharaman K."/>
            <person name="Thomas B.C."/>
            <person name="Malmstrom R."/>
            <person name="Stieglmeier M."/>
            <person name="Klingl A."/>
            <person name="Woyke T."/>
            <person name="Ryan C.M."/>
            <person name="Banfield J.F."/>
        </authorList>
    </citation>
    <scope>NUCLEOTIDE SEQUENCE [LARGE SCALE GENOMIC DNA]</scope>
</reference>
<keyword evidence="3" id="KW-0418">Kinase</keyword>
<dbReference type="Proteomes" id="UP000231252">
    <property type="component" value="Unassembled WGS sequence"/>
</dbReference>
<evidence type="ECO:0000259" key="4">
    <source>
        <dbReference type="Pfam" id="PF00294"/>
    </source>
</evidence>
<proteinExistence type="inferred from homology"/>
<dbReference type="InterPro" id="IPR029056">
    <property type="entry name" value="Ribokinase-like"/>
</dbReference>
<evidence type="ECO:0000256" key="3">
    <source>
        <dbReference type="ARBA" id="ARBA00022777"/>
    </source>
</evidence>
<dbReference type="AlphaFoldDB" id="A0A2H0XB15"/>
<evidence type="ECO:0000256" key="2">
    <source>
        <dbReference type="ARBA" id="ARBA00022679"/>
    </source>
</evidence>
<protein>
    <recommendedName>
        <fullName evidence="4">Carbohydrate kinase PfkB domain-containing protein</fullName>
    </recommendedName>
</protein>
<comment type="similarity">
    <text evidence="1">Belongs to the carbohydrate kinase PfkB family.</text>
</comment>
<evidence type="ECO:0000313" key="6">
    <source>
        <dbReference type="Proteomes" id="UP000231252"/>
    </source>
</evidence>
<gene>
    <name evidence="5" type="ORF">COT50_03680</name>
</gene>
<evidence type="ECO:0000313" key="5">
    <source>
        <dbReference type="EMBL" id="PIS22124.1"/>
    </source>
</evidence>
<accession>A0A2H0XB15</accession>
<dbReference type="SUPFAM" id="SSF53613">
    <property type="entry name" value="Ribokinase-like"/>
    <property type="match status" value="1"/>
</dbReference>
<name>A0A2H0XB15_UNCKA</name>
<dbReference type="InterPro" id="IPR052700">
    <property type="entry name" value="Carb_kinase_PfkB-like"/>
</dbReference>